<evidence type="ECO:0000256" key="1">
    <source>
        <dbReference type="ARBA" id="ARBA00001971"/>
    </source>
</evidence>
<dbReference type="PROSITE" id="PS01213">
    <property type="entry name" value="GLOBIN_FAM_2"/>
    <property type="match status" value="1"/>
</dbReference>
<dbReference type="CDD" id="cd14773">
    <property type="entry name" value="TrHb2_PhHbO-like_O"/>
    <property type="match status" value="1"/>
</dbReference>
<dbReference type="InterPro" id="IPR009050">
    <property type="entry name" value="Globin-like_sf"/>
</dbReference>
<evidence type="ECO:0000256" key="4">
    <source>
        <dbReference type="ARBA" id="ARBA00022723"/>
    </source>
</evidence>
<dbReference type="PANTHER" id="PTHR47366:SF1">
    <property type="entry name" value="TWO-ON-TWO HEMOGLOBIN-3"/>
    <property type="match status" value="1"/>
</dbReference>
<evidence type="ECO:0000256" key="7">
    <source>
        <dbReference type="SAM" id="MobiDB-lite"/>
    </source>
</evidence>
<keyword evidence="4" id="KW-0479">Metal-binding</keyword>
<evidence type="ECO:0000256" key="2">
    <source>
        <dbReference type="ARBA" id="ARBA00022448"/>
    </source>
</evidence>
<dbReference type="InterPro" id="IPR019795">
    <property type="entry name" value="Globin_bac-like_CS"/>
</dbReference>
<evidence type="ECO:0000256" key="5">
    <source>
        <dbReference type="ARBA" id="ARBA00023004"/>
    </source>
</evidence>
<dbReference type="EMBL" id="AY030274">
    <property type="protein sequence ID" value="AAK38159.1"/>
    <property type="molecule type" value="Genomic_DNA"/>
</dbReference>
<reference evidence="8" key="1">
    <citation type="submission" date="2001-04" db="EMBL/GenBank/DDBJ databases">
        <title>Random sequencing of Burkholderia pseudomallei strain G9313 for the development of clinical PCR.</title>
        <authorList>
            <person name="Steiner B."/>
            <person name="Meyer R."/>
            <person name="Bowen M."/>
            <person name="Morrill W."/>
            <person name="Smole S."/>
        </authorList>
    </citation>
    <scope>NUCLEOTIDE SEQUENCE</scope>
    <source>
        <strain evidence="8">G9313</strain>
    </source>
</reference>
<dbReference type="InterPro" id="IPR012292">
    <property type="entry name" value="Globin/Proto"/>
</dbReference>
<keyword evidence="5" id="KW-0408">Iron</keyword>
<dbReference type="InterPro" id="IPR044203">
    <property type="entry name" value="GlbO/GLB3-like"/>
</dbReference>
<proteinExistence type="inferred from homology"/>
<accession>Q93SP0</accession>
<dbReference type="GO" id="GO:0020037">
    <property type="term" value="F:heme binding"/>
    <property type="evidence" value="ECO:0007669"/>
    <property type="project" value="InterPro"/>
</dbReference>
<evidence type="ECO:0000313" key="8">
    <source>
        <dbReference type="EMBL" id="AAK38159.1"/>
    </source>
</evidence>
<comment type="similarity">
    <text evidence="6">Belongs to the truncated hemoglobin family. Group II subfamily.</text>
</comment>
<dbReference type="AlphaFoldDB" id="Q93SP0"/>
<keyword evidence="3" id="KW-0349">Heme</keyword>
<protein>
    <submittedName>
        <fullName evidence="8">Putative globin</fullName>
    </submittedName>
</protein>
<dbReference type="InterPro" id="IPR001486">
    <property type="entry name" value="Hemoglobin_trunc"/>
</dbReference>
<evidence type="ECO:0000256" key="3">
    <source>
        <dbReference type="ARBA" id="ARBA00022617"/>
    </source>
</evidence>
<dbReference type="PANTHER" id="PTHR47366">
    <property type="entry name" value="TWO-ON-TWO HEMOGLOBIN-3"/>
    <property type="match status" value="1"/>
</dbReference>
<dbReference type="Gene3D" id="1.10.490.10">
    <property type="entry name" value="Globins"/>
    <property type="match status" value="1"/>
</dbReference>
<dbReference type="GO" id="GO:0019825">
    <property type="term" value="F:oxygen binding"/>
    <property type="evidence" value="ECO:0007669"/>
    <property type="project" value="InterPro"/>
</dbReference>
<sequence>MKRAHAVSSGDPPGRSPMGLRDLFFDSTDSTDSRMTDVTDDAPSPPTAFELVGGEARVRELVDRFYDLMDLEPEFAGIRALHPPTLEGSRDKLFWFLCGWLGGPDHYIERFGHPRLRARHLPFPIASSERDQWLRCIAWAMQDVGLDEPLRERLMHSFHDTADWMRNRPG</sequence>
<evidence type="ECO:0000256" key="6">
    <source>
        <dbReference type="ARBA" id="ARBA00034496"/>
    </source>
</evidence>
<comment type="cofactor">
    <cofactor evidence="1">
        <name>heme</name>
        <dbReference type="ChEBI" id="CHEBI:30413"/>
    </cofactor>
</comment>
<feature type="region of interest" description="Disordered" evidence="7">
    <location>
        <begin position="1"/>
        <end position="23"/>
    </location>
</feature>
<dbReference type="SUPFAM" id="SSF46458">
    <property type="entry name" value="Globin-like"/>
    <property type="match status" value="1"/>
</dbReference>
<organism evidence="8">
    <name type="scientific">Burkholderia pseudomallei</name>
    <name type="common">Pseudomonas pseudomallei</name>
    <dbReference type="NCBI Taxonomy" id="28450"/>
    <lineage>
        <taxon>Bacteria</taxon>
        <taxon>Pseudomonadati</taxon>
        <taxon>Pseudomonadota</taxon>
        <taxon>Betaproteobacteria</taxon>
        <taxon>Burkholderiales</taxon>
        <taxon>Burkholderiaceae</taxon>
        <taxon>Burkholderia</taxon>
        <taxon>pseudomallei group</taxon>
    </lineage>
</organism>
<dbReference type="Pfam" id="PF01152">
    <property type="entry name" value="Bac_globin"/>
    <property type="match status" value="1"/>
</dbReference>
<name>Q93SP0_BURPE</name>
<dbReference type="GO" id="GO:0046872">
    <property type="term" value="F:metal ion binding"/>
    <property type="evidence" value="ECO:0007669"/>
    <property type="project" value="UniProtKB-KW"/>
</dbReference>
<dbReference type="GO" id="GO:0005344">
    <property type="term" value="F:oxygen carrier activity"/>
    <property type="evidence" value="ECO:0007669"/>
    <property type="project" value="InterPro"/>
</dbReference>
<keyword evidence="2" id="KW-0813">Transport</keyword>